<name>A0A2Z6UIE3_MICAE</name>
<evidence type="ECO:0000313" key="15">
    <source>
        <dbReference type="Proteomes" id="UP000248272"/>
    </source>
</evidence>
<feature type="binding site" evidence="12">
    <location>
        <position position="133"/>
    </location>
    <ligand>
        <name>Mg(2+)</name>
        <dbReference type="ChEBI" id="CHEBI:18420"/>
        <label>1</label>
        <note>catalytic</note>
    </ligand>
</feature>
<keyword evidence="5" id="KW-0028">Amino-acid biosynthesis</keyword>
<evidence type="ECO:0000256" key="2">
    <source>
        <dbReference type="ARBA" id="ARBA00004970"/>
    </source>
</evidence>
<comment type="caution">
    <text evidence="14">The sequence shown here is derived from an EMBL/GenBank/DDBJ whole genome shotgun (WGS) entry which is preliminary data.</text>
</comment>
<evidence type="ECO:0000256" key="8">
    <source>
        <dbReference type="ARBA" id="ARBA00022842"/>
    </source>
</evidence>
<reference evidence="14 15" key="1">
    <citation type="journal article" date="2018" name="Front. Microbiol.">
        <title>Adaptation of the Freshwater Bloom-Forming Cyanobacterium Microcystis aeruginosa to Brackish Water Is Driven by Recent Horizontal Transfer of Sucrose Genes.</title>
        <authorList>
            <person name="Tanabe Y."/>
            <person name="Hodoki Y."/>
            <person name="Sano T."/>
            <person name="Tada K."/>
            <person name="Watanabe M.M."/>
        </authorList>
    </citation>
    <scope>NUCLEOTIDE SEQUENCE [LARGE SCALE GENOMIC DNA]</scope>
    <source>
        <strain evidence="14 15">Sj</strain>
    </source>
</reference>
<dbReference type="InterPro" id="IPR000760">
    <property type="entry name" value="Inositol_monophosphatase-like"/>
</dbReference>
<gene>
    <name evidence="14" type="primary">hisN</name>
    <name evidence="14" type="ORF">MSj_01285</name>
</gene>
<evidence type="ECO:0000256" key="1">
    <source>
        <dbReference type="ARBA" id="ARBA00001946"/>
    </source>
</evidence>
<comment type="catalytic activity">
    <reaction evidence="10">
        <text>L-histidinol phosphate + H2O = L-histidinol + phosphate</text>
        <dbReference type="Rhea" id="RHEA:14465"/>
        <dbReference type="ChEBI" id="CHEBI:15377"/>
        <dbReference type="ChEBI" id="CHEBI:43474"/>
        <dbReference type="ChEBI" id="CHEBI:57699"/>
        <dbReference type="ChEBI" id="CHEBI:57980"/>
        <dbReference type="EC" id="3.1.3.15"/>
    </reaction>
</comment>
<keyword evidence="8 12" id="KW-0460">Magnesium</keyword>
<comment type="cofactor">
    <cofactor evidence="1 12">
        <name>Mg(2+)</name>
        <dbReference type="ChEBI" id="CHEBI:18420"/>
    </cofactor>
</comment>
<dbReference type="Gene3D" id="3.40.190.80">
    <property type="match status" value="1"/>
</dbReference>
<sequence length="331" mass="36313">MNIDRTIQEAIGIEGDREISAKSPTSPPPHFPTSPLPHFPTSPHSLLLSPVSCLLNSAVLFPLMNIDRTIQLAHQLADASGEIIRRYFRQPNLETETKLDQVSSIVTIADQEAEEAMVAIIQRELPEDGVIREEGVNIPSESGRYWVLDPIDGTSSFVKGLPIFGTLIGLVAENQPILGIVDQPILGDRWLGVKGKGSLYNNQMIVNPYRQDRELALKNACLASTTPLMFITERQQAIARQLQTVCKRTAFGGDCYNYMMLATGCTAMAMVILESDLKYYDFCALIPIIEGAGGIISDWSGNPLKADSSEVLAVSNSGLWRQVLEQISRVG</sequence>
<evidence type="ECO:0000256" key="12">
    <source>
        <dbReference type="PIRSR" id="PIRSR600760-2"/>
    </source>
</evidence>
<dbReference type="GO" id="GO:0004401">
    <property type="term" value="F:histidinol-phosphatase activity"/>
    <property type="evidence" value="ECO:0007669"/>
    <property type="project" value="UniProtKB-UniRule"/>
</dbReference>
<keyword evidence="6 12" id="KW-0479">Metal-binding</keyword>
<dbReference type="PANTHER" id="PTHR43200">
    <property type="entry name" value="PHOSPHATASE"/>
    <property type="match status" value="1"/>
</dbReference>
<feature type="region of interest" description="Disordered" evidence="13">
    <location>
        <begin position="13"/>
        <end position="32"/>
    </location>
</feature>
<keyword evidence="7 14" id="KW-0378">Hydrolase</keyword>
<feature type="binding site" evidence="12">
    <location>
        <position position="281"/>
    </location>
    <ligand>
        <name>Mg(2+)</name>
        <dbReference type="ChEBI" id="CHEBI:18420"/>
        <label>1</label>
        <note>catalytic</note>
    </ligand>
</feature>
<dbReference type="GO" id="GO:0046872">
    <property type="term" value="F:metal ion binding"/>
    <property type="evidence" value="ECO:0007669"/>
    <property type="project" value="UniProtKB-KW"/>
</dbReference>
<dbReference type="PANTHER" id="PTHR43200:SF6">
    <property type="entry name" value="3'(2'),5'-BISPHOSPHATE NUCLEOTIDASE"/>
    <property type="match status" value="1"/>
</dbReference>
<dbReference type="FunFam" id="3.30.540.10:FF:000003">
    <property type="entry name" value="Inositol-1-monophosphatase"/>
    <property type="match status" value="1"/>
</dbReference>
<evidence type="ECO:0000313" key="14">
    <source>
        <dbReference type="EMBL" id="GBL09805.1"/>
    </source>
</evidence>
<dbReference type="InterPro" id="IPR011809">
    <property type="entry name" value="His_9_proposed"/>
</dbReference>
<dbReference type="GO" id="GO:0000105">
    <property type="term" value="P:L-histidine biosynthetic process"/>
    <property type="evidence" value="ECO:0007669"/>
    <property type="project" value="UniProtKB-UniRule"/>
</dbReference>
<evidence type="ECO:0000256" key="7">
    <source>
        <dbReference type="ARBA" id="ARBA00022801"/>
    </source>
</evidence>
<dbReference type="InterPro" id="IPR020583">
    <property type="entry name" value="Inositol_monoP_metal-BS"/>
</dbReference>
<dbReference type="Pfam" id="PF00459">
    <property type="entry name" value="Inositol_P"/>
    <property type="match status" value="1"/>
</dbReference>
<evidence type="ECO:0000256" key="6">
    <source>
        <dbReference type="ARBA" id="ARBA00022723"/>
    </source>
</evidence>
<protein>
    <recommendedName>
        <fullName evidence="4 11">Histidinol-phosphatase</fullName>
        <ecNumber evidence="4 11">3.1.3.15</ecNumber>
    </recommendedName>
</protein>
<feature type="binding site" evidence="12">
    <location>
        <position position="151"/>
    </location>
    <ligand>
        <name>Mg(2+)</name>
        <dbReference type="ChEBI" id="CHEBI:18420"/>
        <label>1</label>
        <note>catalytic</note>
    </ligand>
</feature>
<dbReference type="AlphaFoldDB" id="A0A2Z6UIE3"/>
<feature type="binding site" evidence="12">
    <location>
        <position position="152"/>
    </location>
    <ligand>
        <name>Mg(2+)</name>
        <dbReference type="ChEBI" id="CHEBI:18420"/>
        <label>1</label>
        <note>catalytic</note>
    </ligand>
</feature>
<evidence type="ECO:0000256" key="9">
    <source>
        <dbReference type="ARBA" id="ARBA00023102"/>
    </source>
</evidence>
<dbReference type="Proteomes" id="UP000248272">
    <property type="component" value="Unassembled WGS sequence"/>
</dbReference>
<evidence type="ECO:0000256" key="5">
    <source>
        <dbReference type="ARBA" id="ARBA00022605"/>
    </source>
</evidence>
<evidence type="ECO:0000256" key="13">
    <source>
        <dbReference type="SAM" id="MobiDB-lite"/>
    </source>
</evidence>
<dbReference type="Gene3D" id="3.30.540.10">
    <property type="entry name" value="Fructose-1,6-Bisphosphatase, subunit A, domain 1"/>
    <property type="match status" value="1"/>
</dbReference>
<dbReference type="EC" id="3.1.3.15" evidence="4 11"/>
<dbReference type="SUPFAM" id="SSF56655">
    <property type="entry name" value="Carbohydrate phosphatase"/>
    <property type="match status" value="1"/>
</dbReference>
<evidence type="ECO:0000256" key="3">
    <source>
        <dbReference type="ARBA" id="ARBA00009759"/>
    </source>
</evidence>
<comment type="pathway">
    <text evidence="2">Amino-acid biosynthesis; L-histidine biosynthesis; L-histidine from 5-phospho-alpha-D-ribose 1-diphosphate: step 8/9.</text>
</comment>
<dbReference type="PRINTS" id="PR00377">
    <property type="entry name" value="IMPHPHTASES"/>
</dbReference>
<dbReference type="PROSITE" id="PS00629">
    <property type="entry name" value="IMP_1"/>
    <property type="match status" value="1"/>
</dbReference>
<comment type="similarity">
    <text evidence="3">Belongs to the inositol monophosphatase superfamily.</text>
</comment>
<evidence type="ECO:0000256" key="10">
    <source>
        <dbReference type="ARBA" id="ARBA00049158"/>
    </source>
</evidence>
<evidence type="ECO:0000256" key="11">
    <source>
        <dbReference type="NCBIfam" id="TIGR02067"/>
    </source>
</evidence>
<dbReference type="UniPathway" id="UPA00031">
    <property type="reaction ID" value="UER00013"/>
</dbReference>
<feature type="binding site" evidence="12">
    <location>
        <position position="149"/>
    </location>
    <ligand>
        <name>Mg(2+)</name>
        <dbReference type="ChEBI" id="CHEBI:18420"/>
        <label>1</label>
        <note>catalytic</note>
    </ligand>
</feature>
<proteinExistence type="inferred from homology"/>
<evidence type="ECO:0000256" key="4">
    <source>
        <dbReference type="ARBA" id="ARBA00013085"/>
    </source>
</evidence>
<dbReference type="EMBL" id="BDSG01000024">
    <property type="protein sequence ID" value="GBL09805.1"/>
    <property type="molecule type" value="Genomic_DNA"/>
</dbReference>
<organism evidence="14 15">
    <name type="scientific">Microcystis aeruginosa Sj</name>
    <dbReference type="NCBI Taxonomy" id="1979544"/>
    <lineage>
        <taxon>Bacteria</taxon>
        <taxon>Bacillati</taxon>
        <taxon>Cyanobacteriota</taxon>
        <taxon>Cyanophyceae</taxon>
        <taxon>Oscillatoriophycideae</taxon>
        <taxon>Chroococcales</taxon>
        <taxon>Microcystaceae</taxon>
        <taxon>Microcystis</taxon>
    </lineage>
</organism>
<dbReference type="CDD" id="cd01641">
    <property type="entry name" value="Bacterial_IMPase_like_1"/>
    <property type="match status" value="1"/>
</dbReference>
<keyword evidence="9" id="KW-0368">Histidine biosynthesis</keyword>
<dbReference type="NCBIfam" id="TIGR02067">
    <property type="entry name" value="his_9_HisN"/>
    <property type="match status" value="1"/>
</dbReference>
<dbReference type="InterPro" id="IPR051090">
    <property type="entry name" value="Inositol_monoP_superfamily"/>
</dbReference>
<accession>A0A2Z6UIE3</accession>